<dbReference type="InterPro" id="IPR007197">
    <property type="entry name" value="rSAM"/>
</dbReference>
<dbReference type="SFLD" id="SFLDG01083">
    <property type="entry name" value="Uncharacterised_Radical_SAM_Su"/>
    <property type="match status" value="1"/>
</dbReference>
<evidence type="ECO:0000256" key="3">
    <source>
        <dbReference type="ARBA" id="ARBA00022691"/>
    </source>
</evidence>
<keyword evidence="6" id="KW-0411">Iron-sulfur</keyword>
<comment type="cofactor">
    <cofactor evidence="1">
        <name>[4Fe-4S] cluster</name>
        <dbReference type="ChEBI" id="CHEBI:49883"/>
    </cofactor>
</comment>
<evidence type="ECO:0000313" key="8">
    <source>
        <dbReference type="EMBL" id="HHE54332.1"/>
    </source>
</evidence>
<dbReference type="EMBL" id="DRTD01000075">
    <property type="protein sequence ID" value="HHE54332.1"/>
    <property type="molecule type" value="Genomic_DNA"/>
</dbReference>
<dbReference type="PANTHER" id="PTHR43787:SF11">
    <property type="entry name" value="UPF0026 PROTEIN SLR1464"/>
    <property type="match status" value="1"/>
</dbReference>
<comment type="caution">
    <text evidence="8">The sequence shown here is derived from an EMBL/GenBank/DDBJ whole genome shotgun (WGS) entry which is preliminary data.</text>
</comment>
<dbReference type="PROSITE" id="PS51918">
    <property type="entry name" value="RADICAL_SAM"/>
    <property type="match status" value="1"/>
</dbReference>
<dbReference type="Gene3D" id="3.20.20.70">
    <property type="entry name" value="Aldolase class I"/>
    <property type="match status" value="1"/>
</dbReference>
<dbReference type="AlphaFoldDB" id="A0A7V5H298"/>
<dbReference type="SFLD" id="SFLDS00029">
    <property type="entry name" value="Radical_SAM"/>
    <property type="match status" value="1"/>
</dbReference>
<dbReference type="PANTHER" id="PTHR43787">
    <property type="entry name" value="FEMO COFACTOR BIOSYNTHESIS PROTEIN NIFB-RELATED"/>
    <property type="match status" value="1"/>
</dbReference>
<evidence type="ECO:0000256" key="5">
    <source>
        <dbReference type="ARBA" id="ARBA00023004"/>
    </source>
</evidence>
<dbReference type="Proteomes" id="UP000886111">
    <property type="component" value="Unassembled WGS sequence"/>
</dbReference>
<dbReference type="Gene3D" id="1.10.10.10">
    <property type="entry name" value="Winged helix-like DNA-binding domain superfamily/Winged helix DNA-binding domain"/>
    <property type="match status" value="1"/>
</dbReference>
<evidence type="ECO:0000259" key="7">
    <source>
        <dbReference type="PROSITE" id="PS51918"/>
    </source>
</evidence>
<dbReference type="InterPro" id="IPR058240">
    <property type="entry name" value="rSAM_sf"/>
</dbReference>
<accession>A0A7V5H298</accession>
<dbReference type="GO" id="GO:0051539">
    <property type="term" value="F:4 iron, 4 sulfur cluster binding"/>
    <property type="evidence" value="ECO:0007669"/>
    <property type="project" value="UniProtKB-KW"/>
</dbReference>
<dbReference type="InterPro" id="IPR013785">
    <property type="entry name" value="Aldolase_TIM"/>
</dbReference>
<reference evidence="8" key="1">
    <citation type="journal article" date="2020" name="mSystems">
        <title>Genome- and Community-Level Interaction Insights into Carbon Utilization and Element Cycling Functions of Hydrothermarchaeota in Hydrothermal Sediment.</title>
        <authorList>
            <person name="Zhou Z."/>
            <person name="Liu Y."/>
            <person name="Xu W."/>
            <person name="Pan J."/>
            <person name="Luo Z.H."/>
            <person name="Li M."/>
        </authorList>
    </citation>
    <scope>NUCLEOTIDE SEQUENCE [LARGE SCALE GENOMIC DNA]</scope>
    <source>
        <strain evidence="8">HyVt-76</strain>
    </source>
</reference>
<evidence type="ECO:0000256" key="2">
    <source>
        <dbReference type="ARBA" id="ARBA00022485"/>
    </source>
</evidence>
<feature type="domain" description="Radical SAM core" evidence="7">
    <location>
        <begin position="8"/>
        <end position="249"/>
    </location>
</feature>
<organism evidence="8">
    <name type="scientific">Caldithrix abyssi</name>
    <dbReference type="NCBI Taxonomy" id="187145"/>
    <lineage>
        <taxon>Bacteria</taxon>
        <taxon>Pseudomonadati</taxon>
        <taxon>Calditrichota</taxon>
        <taxon>Calditrichia</taxon>
        <taxon>Calditrichales</taxon>
        <taxon>Calditrichaceae</taxon>
        <taxon>Caldithrix</taxon>
    </lineage>
</organism>
<dbReference type="InterPro" id="IPR006638">
    <property type="entry name" value="Elp3/MiaA/NifB-like_rSAM"/>
</dbReference>
<dbReference type="GO" id="GO:0003824">
    <property type="term" value="F:catalytic activity"/>
    <property type="evidence" value="ECO:0007669"/>
    <property type="project" value="InterPro"/>
</dbReference>
<dbReference type="GO" id="GO:0046872">
    <property type="term" value="F:metal ion binding"/>
    <property type="evidence" value="ECO:0007669"/>
    <property type="project" value="UniProtKB-KW"/>
</dbReference>
<dbReference type="CDD" id="cd01335">
    <property type="entry name" value="Radical_SAM"/>
    <property type="match status" value="1"/>
</dbReference>
<proteinExistence type="predicted"/>
<dbReference type="SUPFAM" id="SSF46785">
    <property type="entry name" value="Winged helix' DNA-binding domain"/>
    <property type="match status" value="1"/>
</dbReference>
<name>A0A7V5H298_CALAY</name>
<keyword evidence="3" id="KW-0949">S-adenosyl-L-methionine</keyword>
<dbReference type="InterPro" id="IPR036390">
    <property type="entry name" value="WH_DNA-bd_sf"/>
</dbReference>
<evidence type="ECO:0000256" key="6">
    <source>
        <dbReference type="ARBA" id="ARBA00023014"/>
    </source>
</evidence>
<evidence type="ECO:0000256" key="4">
    <source>
        <dbReference type="ARBA" id="ARBA00022723"/>
    </source>
</evidence>
<dbReference type="InterPro" id="IPR036388">
    <property type="entry name" value="WH-like_DNA-bd_sf"/>
</dbReference>
<keyword evidence="5" id="KW-0408">Iron</keyword>
<dbReference type="SMART" id="SM00729">
    <property type="entry name" value="Elp3"/>
    <property type="match status" value="1"/>
</dbReference>
<evidence type="ECO:0000256" key="1">
    <source>
        <dbReference type="ARBA" id="ARBA00001966"/>
    </source>
</evidence>
<dbReference type="InterPro" id="IPR040084">
    <property type="entry name" value="GTPase_Obg"/>
</dbReference>
<sequence>MYKYLFGPVPSRRLGISLGIDLVPYKTCTLNCIYCECGKTTNLTLDRKEWVPTKNVIEELEHYLNNHTTPDTVTFSGSGEPTLHLGIGEILNYLNSRKDGYKTAILTNGTLFYDKQVREQILSADLVLPSLDAALNRAFKKINRPHPELKIEQIIEGLIAFRKEFSGLIYLEVFIVPGINDKQQDLLALKEAILKIKPDGVQLNTLDRPGAISTIRAATRSELKQILEFWQLPNAEIIAKPVNRKMTGAYRNDIESAILETIARRPSTLEDLAEILNLHINEINKYLDVLEAQGKIKVTLQGRGFFYSLR</sequence>
<gene>
    <name evidence="8" type="ORF">ENL21_01020</name>
</gene>
<protein>
    <submittedName>
        <fullName evidence="8">Radical SAM protein</fullName>
    </submittedName>
</protein>
<dbReference type="Pfam" id="PF04055">
    <property type="entry name" value="Radical_SAM"/>
    <property type="match status" value="1"/>
</dbReference>
<dbReference type="SUPFAM" id="SSF102114">
    <property type="entry name" value="Radical SAM enzymes"/>
    <property type="match status" value="1"/>
</dbReference>
<keyword evidence="2" id="KW-0004">4Fe-4S</keyword>
<keyword evidence="4" id="KW-0479">Metal-binding</keyword>